<dbReference type="GO" id="GO:0003924">
    <property type="term" value="F:GTPase activity"/>
    <property type="evidence" value="ECO:0007669"/>
    <property type="project" value="UniProtKB-UniRule"/>
</dbReference>
<dbReference type="InterPro" id="IPR027417">
    <property type="entry name" value="P-loop_NTPase"/>
</dbReference>
<evidence type="ECO:0000256" key="10">
    <source>
        <dbReference type="HAMAP-Rule" id="MF_01820"/>
    </source>
</evidence>
<dbReference type="Pfam" id="PF03193">
    <property type="entry name" value="RsgA_GTPase"/>
    <property type="match status" value="1"/>
</dbReference>
<dbReference type="PANTHER" id="PTHR32120:SF11">
    <property type="entry name" value="SMALL RIBOSOMAL SUBUNIT BIOGENESIS GTPASE RSGA 1, MITOCHONDRIAL-RELATED"/>
    <property type="match status" value="1"/>
</dbReference>
<dbReference type="AlphaFoldDB" id="A0A0A8E8M3"/>
<protein>
    <recommendedName>
        <fullName evidence="10">Small ribosomal subunit biogenesis GTPase RsgA</fullName>
        <ecNumber evidence="10">3.6.1.-</ecNumber>
    </recommendedName>
</protein>
<sequence length="285" mass="33341">MKGQIVRIIAGFYDVIDLKSQKLYPLLRGSGFLRQNENSPLVGDFVDFKAEGFINKIYERKNQLIRPKVANIDQALVFVSIKKPDFSSLLLDRFLLIIESKNITPILIITKIDLDSNFESWLVDYQKMNYTIFFINNKNTDIPNELKQKLREKLNFVIGQTGVGKTSFINNLLKENLEIQEISQSLNRGKHTTRVVQIFEKDNFRIIDTPGFSSFSHKEIGKVQIRNSFKIFQEFAINCKFRTCFHFQENLEICGIKKAVKEGKIPETRYKNYCYFLGKYEKKNY</sequence>
<keyword evidence="4 10" id="KW-0699">rRNA-binding</keyword>
<comment type="subunit">
    <text evidence="10">Monomer. Associates with 30S ribosomal subunit, binds 16S rRNA.</text>
</comment>
<dbReference type="SUPFAM" id="SSF52540">
    <property type="entry name" value="P-loop containing nucleoside triphosphate hydrolases"/>
    <property type="match status" value="1"/>
</dbReference>
<dbReference type="GO" id="GO:0005737">
    <property type="term" value="C:cytoplasm"/>
    <property type="evidence" value="ECO:0007669"/>
    <property type="project" value="UniProtKB-SubCell"/>
</dbReference>
<keyword evidence="5 10" id="KW-0547">Nucleotide-binding</keyword>
<dbReference type="PANTHER" id="PTHR32120">
    <property type="entry name" value="SMALL RIBOSOMAL SUBUNIT BIOGENESIS GTPASE RSGA"/>
    <property type="match status" value="1"/>
</dbReference>
<evidence type="ECO:0000256" key="6">
    <source>
        <dbReference type="ARBA" id="ARBA00022801"/>
    </source>
</evidence>
<dbReference type="GO" id="GO:0019843">
    <property type="term" value="F:rRNA binding"/>
    <property type="evidence" value="ECO:0007669"/>
    <property type="project" value="UniProtKB-KW"/>
</dbReference>
<dbReference type="KEGG" id="mfq:MYF_02290"/>
<feature type="binding site" evidence="10">
    <location>
        <position position="246"/>
    </location>
    <ligand>
        <name>Zn(2+)</name>
        <dbReference type="ChEBI" id="CHEBI:29105"/>
    </ligand>
</feature>
<keyword evidence="8 10" id="KW-0694">RNA-binding</keyword>
<evidence type="ECO:0000256" key="8">
    <source>
        <dbReference type="ARBA" id="ARBA00022884"/>
    </source>
</evidence>
<comment type="subcellular location">
    <subcellularLocation>
        <location evidence="10">Cytoplasm</location>
    </subcellularLocation>
</comment>
<feature type="binding site" evidence="10">
    <location>
        <position position="244"/>
    </location>
    <ligand>
        <name>Zn(2+)</name>
        <dbReference type="ChEBI" id="CHEBI:29105"/>
    </ligand>
</feature>
<dbReference type="RefSeq" id="WP_002557797.1">
    <property type="nucleotide sequence ID" value="NZ_CP007585.1"/>
</dbReference>
<evidence type="ECO:0000256" key="5">
    <source>
        <dbReference type="ARBA" id="ARBA00022741"/>
    </source>
</evidence>
<keyword evidence="2 10" id="KW-0690">Ribosome biogenesis</keyword>
<evidence type="ECO:0000256" key="7">
    <source>
        <dbReference type="ARBA" id="ARBA00022833"/>
    </source>
</evidence>
<keyword evidence="14" id="KW-1185">Reference proteome</keyword>
<dbReference type="CDD" id="cd01854">
    <property type="entry name" value="YjeQ_EngC"/>
    <property type="match status" value="1"/>
</dbReference>
<dbReference type="Pfam" id="PF16745">
    <property type="entry name" value="RsgA_N"/>
    <property type="match status" value="1"/>
</dbReference>
<accession>A0A0A8E8M3</accession>
<dbReference type="Proteomes" id="UP000031129">
    <property type="component" value="Chromosome"/>
</dbReference>
<dbReference type="Gene3D" id="2.40.50.140">
    <property type="entry name" value="Nucleic acid-binding proteins"/>
    <property type="match status" value="1"/>
</dbReference>
<comment type="cofactor">
    <cofactor evidence="10">
        <name>Zn(2+)</name>
        <dbReference type="ChEBI" id="CHEBI:29105"/>
    </cofactor>
    <text evidence="10">Binds 1 zinc ion per subunit.</text>
</comment>
<evidence type="ECO:0000256" key="4">
    <source>
        <dbReference type="ARBA" id="ARBA00022730"/>
    </source>
</evidence>
<dbReference type="HOGENOM" id="CLU_033617_2_1_14"/>
<evidence type="ECO:0000313" key="13">
    <source>
        <dbReference type="EMBL" id="AJC49957.1"/>
    </source>
</evidence>
<evidence type="ECO:0000256" key="9">
    <source>
        <dbReference type="ARBA" id="ARBA00023134"/>
    </source>
</evidence>
<feature type="binding site" evidence="10">
    <location>
        <begin position="110"/>
        <end position="113"/>
    </location>
    <ligand>
        <name>GTP</name>
        <dbReference type="ChEBI" id="CHEBI:37565"/>
    </ligand>
</feature>
<dbReference type="GO" id="GO:0042274">
    <property type="term" value="P:ribosomal small subunit biogenesis"/>
    <property type="evidence" value="ECO:0007669"/>
    <property type="project" value="UniProtKB-UniRule"/>
</dbReference>
<comment type="function">
    <text evidence="10">One of several proteins that assist in the late maturation steps of the functional core of the 30S ribosomal subunit. Helps release RbfA from mature subunits. May play a role in the assembly of ribosomal proteins into the subunit. Circularly permuted GTPase that catalyzes slow GTP hydrolysis, GTPase activity is stimulated by the 30S ribosomal subunit.</text>
</comment>
<proteinExistence type="inferred from homology"/>
<keyword evidence="9 10" id="KW-0342">GTP-binding</keyword>
<dbReference type="EC" id="3.6.1.-" evidence="10"/>
<dbReference type="HAMAP" id="MF_01820">
    <property type="entry name" value="GTPase_RsgA"/>
    <property type="match status" value="1"/>
</dbReference>
<dbReference type="NCBIfam" id="TIGR00157">
    <property type="entry name" value="ribosome small subunit-dependent GTPase A"/>
    <property type="match status" value="1"/>
</dbReference>
<feature type="domain" description="EngC GTPase" evidence="11">
    <location>
        <begin position="70"/>
        <end position="213"/>
    </location>
</feature>
<dbReference type="InterPro" id="IPR010914">
    <property type="entry name" value="RsgA_GTPase_dom"/>
</dbReference>
<evidence type="ECO:0000256" key="2">
    <source>
        <dbReference type="ARBA" id="ARBA00022517"/>
    </source>
</evidence>
<evidence type="ECO:0000259" key="12">
    <source>
        <dbReference type="PROSITE" id="PS51721"/>
    </source>
</evidence>
<evidence type="ECO:0000256" key="1">
    <source>
        <dbReference type="ARBA" id="ARBA00022490"/>
    </source>
</evidence>
<reference evidence="13 14" key="1">
    <citation type="journal article" date="2015" name="Genome Announc.">
        <title>Complete Genome Sequence of Mycoplasma flocculare Strain Ms42T (ATCC 27399T).</title>
        <authorList>
            <person name="Calcutt M.J."/>
            <person name="Foecking M.F."/>
            <person name="Heidari M.B."/>
            <person name="McIntosh M.A."/>
        </authorList>
    </citation>
    <scope>NUCLEOTIDE SEQUENCE [LARGE SCALE GENOMIC DNA]</scope>
    <source>
        <strain evidence="14">ATCC 27399</strain>
    </source>
</reference>
<dbReference type="EMBL" id="CP007585">
    <property type="protein sequence ID" value="AJC49957.1"/>
    <property type="molecule type" value="Genomic_DNA"/>
</dbReference>
<dbReference type="OrthoDB" id="9809485at2"/>
<organism evidence="13 14">
    <name type="scientific">Mesomycoplasma flocculare ATCC 27399</name>
    <dbReference type="NCBI Taxonomy" id="743971"/>
    <lineage>
        <taxon>Bacteria</taxon>
        <taxon>Bacillati</taxon>
        <taxon>Mycoplasmatota</taxon>
        <taxon>Mycoplasmoidales</taxon>
        <taxon>Metamycoplasmataceae</taxon>
        <taxon>Mesomycoplasma</taxon>
    </lineage>
</organism>
<dbReference type="InterPro" id="IPR012340">
    <property type="entry name" value="NA-bd_OB-fold"/>
</dbReference>
<dbReference type="PROSITE" id="PS50936">
    <property type="entry name" value="ENGC_GTPASE"/>
    <property type="match status" value="1"/>
</dbReference>
<feature type="binding site" evidence="10">
    <location>
        <begin position="159"/>
        <end position="167"/>
    </location>
    <ligand>
        <name>GTP</name>
        <dbReference type="ChEBI" id="CHEBI:37565"/>
    </ligand>
</feature>
<keyword evidence="6 10" id="KW-0378">Hydrolase</keyword>
<feature type="binding site" evidence="10">
    <location>
        <position position="254"/>
    </location>
    <ligand>
        <name>Zn(2+)</name>
        <dbReference type="ChEBI" id="CHEBI:29105"/>
    </ligand>
</feature>
<dbReference type="STRING" id="743971.MYF_02290"/>
<dbReference type="Gene3D" id="1.10.40.50">
    <property type="entry name" value="Probable gtpase engc, domain 3"/>
    <property type="match status" value="1"/>
</dbReference>
<dbReference type="PROSITE" id="PS51721">
    <property type="entry name" value="G_CP"/>
    <property type="match status" value="1"/>
</dbReference>
<name>A0A0A8E8M3_MESFC</name>
<dbReference type="InterPro" id="IPR004881">
    <property type="entry name" value="Ribosome_biogen_GTPase_RsgA"/>
</dbReference>
<keyword evidence="7 10" id="KW-0862">Zinc</keyword>
<feature type="binding site" evidence="10">
    <location>
        <position position="239"/>
    </location>
    <ligand>
        <name>Zn(2+)</name>
        <dbReference type="ChEBI" id="CHEBI:29105"/>
    </ligand>
</feature>
<dbReference type="InterPro" id="IPR031944">
    <property type="entry name" value="RsgA_N"/>
</dbReference>
<evidence type="ECO:0000256" key="3">
    <source>
        <dbReference type="ARBA" id="ARBA00022723"/>
    </source>
</evidence>
<evidence type="ECO:0000259" key="11">
    <source>
        <dbReference type="PROSITE" id="PS50936"/>
    </source>
</evidence>
<keyword evidence="3 10" id="KW-0479">Metal-binding</keyword>
<dbReference type="GO" id="GO:0046872">
    <property type="term" value="F:metal ion binding"/>
    <property type="evidence" value="ECO:0007669"/>
    <property type="project" value="UniProtKB-KW"/>
</dbReference>
<dbReference type="SUPFAM" id="SSF50249">
    <property type="entry name" value="Nucleic acid-binding proteins"/>
    <property type="match status" value="1"/>
</dbReference>
<keyword evidence="1 10" id="KW-0963">Cytoplasm</keyword>
<evidence type="ECO:0000313" key="14">
    <source>
        <dbReference type="Proteomes" id="UP000031129"/>
    </source>
</evidence>
<dbReference type="Gene3D" id="3.40.50.300">
    <property type="entry name" value="P-loop containing nucleotide triphosphate hydrolases"/>
    <property type="match status" value="1"/>
</dbReference>
<feature type="domain" description="CP-type G" evidence="12">
    <location>
        <begin position="61"/>
        <end position="215"/>
    </location>
</feature>
<gene>
    <name evidence="10 13" type="primary">rsgA</name>
    <name evidence="13" type="ORF">MYF_02290</name>
</gene>
<comment type="similarity">
    <text evidence="10">Belongs to the TRAFAC class YlqF/YawG GTPase family. RsgA subfamily.</text>
</comment>
<dbReference type="GO" id="GO:0005525">
    <property type="term" value="F:GTP binding"/>
    <property type="evidence" value="ECO:0007669"/>
    <property type="project" value="UniProtKB-UniRule"/>
</dbReference>
<dbReference type="InterPro" id="IPR030378">
    <property type="entry name" value="G_CP_dom"/>
</dbReference>